<proteinExistence type="predicted"/>
<feature type="region of interest" description="Disordered" evidence="2">
    <location>
        <begin position="462"/>
        <end position="493"/>
    </location>
</feature>
<feature type="compositionally biased region" description="Pro residues" evidence="2">
    <location>
        <begin position="524"/>
        <end position="537"/>
    </location>
</feature>
<feature type="compositionally biased region" description="Polar residues" evidence="2">
    <location>
        <begin position="345"/>
        <end position="366"/>
    </location>
</feature>
<feature type="compositionally biased region" description="Pro residues" evidence="2">
    <location>
        <begin position="829"/>
        <end position="841"/>
    </location>
</feature>
<evidence type="ECO:0000313" key="4">
    <source>
        <dbReference type="Proteomes" id="UP000310158"/>
    </source>
</evidence>
<keyword evidence="1" id="KW-0175">Coiled coil</keyword>
<gene>
    <name evidence="3" type="ORF">EW146_g2422</name>
</gene>
<feature type="compositionally biased region" description="Pro residues" evidence="2">
    <location>
        <begin position="36"/>
        <end position="54"/>
    </location>
</feature>
<evidence type="ECO:0000256" key="1">
    <source>
        <dbReference type="SAM" id="Coils"/>
    </source>
</evidence>
<feature type="region of interest" description="Disordered" evidence="2">
    <location>
        <begin position="626"/>
        <end position="878"/>
    </location>
</feature>
<evidence type="ECO:0000313" key="3">
    <source>
        <dbReference type="EMBL" id="THH18594.1"/>
    </source>
</evidence>
<feature type="region of interest" description="Disordered" evidence="2">
    <location>
        <begin position="384"/>
        <end position="409"/>
    </location>
</feature>
<feature type="compositionally biased region" description="Polar residues" evidence="2">
    <location>
        <begin position="626"/>
        <end position="653"/>
    </location>
</feature>
<evidence type="ECO:0000256" key="2">
    <source>
        <dbReference type="SAM" id="MobiDB-lite"/>
    </source>
</evidence>
<organism evidence="3 4">
    <name type="scientific">Bondarzewia mesenterica</name>
    <dbReference type="NCBI Taxonomy" id="1095465"/>
    <lineage>
        <taxon>Eukaryota</taxon>
        <taxon>Fungi</taxon>
        <taxon>Dikarya</taxon>
        <taxon>Basidiomycota</taxon>
        <taxon>Agaricomycotina</taxon>
        <taxon>Agaricomycetes</taxon>
        <taxon>Russulales</taxon>
        <taxon>Bondarzewiaceae</taxon>
        <taxon>Bondarzewia</taxon>
    </lineage>
</organism>
<keyword evidence="4" id="KW-1185">Reference proteome</keyword>
<feature type="compositionally biased region" description="Pro residues" evidence="2">
    <location>
        <begin position="778"/>
        <end position="791"/>
    </location>
</feature>
<feature type="region of interest" description="Disordered" evidence="2">
    <location>
        <begin position="519"/>
        <end position="611"/>
    </location>
</feature>
<comment type="caution">
    <text evidence="3">The sequence shown here is derived from an EMBL/GenBank/DDBJ whole genome shotgun (WGS) entry which is preliminary data.</text>
</comment>
<feature type="region of interest" description="Disordered" evidence="2">
    <location>
        <begin position="322"/>
        <end position="371"/>
    </location>
</feature>
<feature type="region of interest" description="Disordered" evidence="2">
    <location>
        <begin position="1"/>
        <end position="67"/>
    </location>
</feature>
<accession>A0A4S4M0S8</accession>
<feature type="compositionally biased region" description="Polar residues" evidence="2">
    <location>
        <begin position="471"/>
        <end position="487"/>
    </location>
</feature>
<feature type="compositionally biased region" description="Polar residues" evidence="2">
    <location>
        <begin position="749"/>
        <end position="768"/>
    </location>
</feature>
<feature type="compositionally biased region" description="Polar residues" evidence="2">
    <location>
        <begin position="669"/>
        <end position="702"/>
    </location>
</feature>
<name>A0A4S4M0S8_9AGAM</name>
<feature type="compositionally biased region" description="Polar residues" evidence="2">
    <location>
        <begin position="1"/>
        <end position="27"/>
    </location>
</feature>
<feature type="coiled-coil region" evidence="1">
    <location>
        <begin position="167"/>
        <end position="208"/>
    </location>
</feature>
<dbReference type="AlphaFoldDB" id="A0A4S4M0S8"/>
<feature type="compositionally biased region" description="Low complexity" evidence="2">
    <location>
        <begin position="587"/>
        <end position="610"/>
    </location>
</feature>
<dbReference type="EMBL" id="SGPL01000071">
    <property type="protein sequence ID" value="THH18594.1"/>
    <property type="molecule type" value="Genomic_DNA"/>
</dbReference>
<sequence length="897" mass="97086">MSSGSDMSYPNGSGSPPVPSESTSNGSLEYLSDPSQPEPKSPPVTMPKPEPAPAPDSSLPNPDNRLSLSTLSLNRYRSDHNHRSHHRRGLREVERIITTTDIESKKMRRALRAALDQLDQSRSRASHAESIAREMTERVREADNARLAAMRNGSTAREELGMYKVQLSNAQSEIQRAQGLLMDQERLRHEAEASAARARDTARKLQQERLIELAREEGRAMGYREGVMAGQRIGFMDGRVADYDDRRDRHAVEDDEYDSYPEDVDDEGIRVNPIVSDAPKLGEPASQIHHLPFSPPQTHVPFLPASQSALFVPGAVGTTSQQALPRNFSYTSDPPQSAPVRRPGSQPSAASTSTLPVAPGSPSNHNRAPHLPVPHILEEIPEVVNSESTRSRRTSRRGTIYVEPDDDPPMAAAGGADMGYVPLGELRNNYPRSPVSHGADGIPHLNNVGGPGGYQGRAAPVYVPRPGVMPNQEQMEPISQSPSSHTRSPAERQRMADELRFGNTQDGPQLRHMAAEQAVLSPPRRGPPPLHRPPVPRMPESLAYDSNNTRYDSRHHQRSQSTGASIPPHSYRNEYPPQSVSGHRRSSSSGVGQTPSITVVSPSVSTSTPSRTLNSALDAANYLSPNRIPSQLSRTPSPHNASSPLPTGSQHEVVNSYGDPRLVPVHNPGLSQSGESPNQTRRAYPQSSTIRPQSSISNSPRNSPGPLPTSPADVERQRATSRITPTIYAEAPTRTQRRTQQPYQGAVPYSQQQPQIYQRAPSTTSVSASPHAESGALPVPPPAVSPHPAPTLLPHRRRGPSPGLSSSGYIPTSPRPPISPLPTQAALPVPAPSRSPDPLPVPVRRSPYLRSGDLRKSASDATLSPGRPGSPYSHYDPTSMADIASLASASAERLVLA</sequence>
<feature type="compositionally biased region" description="Polar residues" evidence="2">
    <location>
        <begin position="322"/>
        <end position="335"/>
    </location>
</feature>
<reference evidence="3 4" key="1">
    <citation type="submission" date="2019-02" db="EMBL/GenBank/DDBJ databases">
        <title>Genome sequencing of the rare red list fungi Bondarzewia mesenterica.</title>
        <authorList>
            <person name="Buettner E."/>
            <person name="Kellner H."/>
        </authorList>
    </citation>
    <scope>NUCLEOTIDE SEQUENCE [LARGE SCALE GENOMIC DNA]</scope>
    <source>
        <strain evidence="3 4">DSM 108281</strain>
    </source>
</reference>
<dbReference type="OrthoDB" id="3268221at2759"/>
<protein>
    <submittedName>
        <fullName evidence="3">Uncharacterized protein</fullName>
    </submittedName>
</protein>
<dbReference type="Proteomes" id="UP000310158">
    <property type="component" value="Unassembled WGS sequence"/>
</dbReference>
<feature type="compositionally biased region" description="Low complexity" evidence="2">
    <location>
        <begin position="800"/>
        <end position="812"/>
    </location>
</feature>